<organism evidence="1 2">
    <name type="scientific">Vibrio agarivorans</name>
    <dbReference type="NCBI Taxonomy" id="153622"/>
    <lineage>
        <taxon>Bacteria</taxon>
        <taxon>Pseudomonadati</taxon>
        <taxon>Pseudomonadota</taxon>
        <taxon>Gammaproteobacteria</taxon>
        <taxon>Vibrionales</taxon>
        <taxon>Vibrionaceae</taxon>
        <taxon>Vibrio</taxon>
    </lineage>
</organism>
<accession>A0ABT7Y2U8</accession>
<sequence length="518" mass="57798">MKAYRSPVTIALLALLQACSNTVTEETSEAPSIVARLDNPESIQAQPFILRGEVVVGHEVRTISPCGSQQQYWLNMPSDLVEQAIFLTRSPYQPMYGEMIGYLTPSSHHGFDSDYSAVFQVESVNLLTAENPNRCDSPQKPTTAFGTEPFWSASFEQQGLVFKIMGEEKARYQVMGSTISEQIKQQQRTYRLSDDGRLEMKQEICSDGMSDSLYGWQASLDSDQGKFTGCATLANQDHSESWIGYYHAESADNPLFNVHLELNADHSAITTYEYLDGQPSTIERGFWQQLNPDQVQVTMTRHQQQYLVSERIFTRNGGQLTAKQEKVSDIVYPIADGGLTLFKVKPTSTDATPLIQSSQMPAAQTVDGSAQFDSKVDATLRKYFTMHKTDPANIKYRWLEHDLNGDGAPELLVLLDWCGTGGCTLLIFEDHQQEWRFNSRITLVNTPIRIANTQSNGWQDLVFDVYGGGMEAGQHKLSYGEVSYPINPSVAPVINPQDISGVVLFADETYPAQKGVVM</sequence>
<dbReference type="EMBL" id="JAUEOZ010000001">
    <property type="protein sequence ID" value="MDN2482348.1"/>
    <property type="molecule type" value="Genomic_DNA"/>
</dbReference>
<keyword evidence="2" id="KW-1185">Reference proteome</keyword>
<evidence type="ECO:0000313" key="2">
    <source>
        <dbReference type="Proteomes" id="UP001169719"/>
    </source>
</evidence>
<reference evidence="1" key="1">
    <citation type="submission" date="2024-05" db="EMBL/GenBank/DDBJ databases">
        <title>Genome Sequences of Four Agar- Degrading Marine Bacteria.</title>
        <authorList>
            <person name="Phillips E.K."/>
            <person name="Shaffer J.C."/>
            <person name="Henson M.W."/>
            <person name="Temperton B."/>
            <person name="Thrash C.J."/>
            <person name="Martin M.O."/>
        </authorList>
    </citation>
    <scope>NUCLEOTIDE SEQUENCE</scope>
    <source>
        <strain evidence="1">EKP203</strain>
    </source>
</reference>
<name>A0ABT7Y2U8_9VIBR</name>
<proteinExistence type="predicted"/>
<comment type="caution">
    <text evidence="1">The sequence shown here is derived from an EMBL/GenBank/DDBJ whole genome shotgun (WGS) entry which is preliminary data.</text>
</comment>
<gene>
    <name evidence="1" type="ORF">QWJ08_13365</name>
</gene>
<protein>
    <recommendedName>
        <fullName evidence="3">Lipoprotein</fullName>
    </recommendedName>
</protein>
<dbReference type="PROSITE" id="PS51257">
    <property type="entry name" value="PROKAR_LIPOPROTEIN"/>
    <property type="match status" value="1"/>
</dbReference>
<evidence type="ECO:0000313" key="1">
    <source>
        <dbReference type="EMBL" id="MDN2482348.1"/>
    </source>
</evidence>
<evidence type="ECO:0008006" key="3">
    <source>
        <dbReference type="Google" id="ProtNLM"/>
    </source>
</evidence>
<dbReference type="Proteomes" id="UP001169719">
    <property type="component" value="Unassembled WGS sequence"/>
</dbReference>
<dbReference type="RefSeq" id="WP_289962319.1">
    <property type="nucleotide sequence ID" value="NZ_JAUEOZ010000001.1"/>
</dbReference>